<feature type="transmembrane region" description="Helical" evidence="1">
    <location>
        <begin position="144"/>
        <end position="164"/>
    </location>
</feature>
<dbReference type="EMBL" id="FOIT01000001">
    <property type="protein sequence ID" value="SEV87436.1"/>
    <property type="molecule type" value="Genomic_DNA"/>
</dbReference>
<keyword evidence="1" id="KW-0472">Membrane</keyword>
<feature type="transmembrane region" description="Helical" evidence="1">
    <location>
        <begin position="20"/>
        <end position="38"/>
    </location>
</feature>
<keyword evidence="4" id="KW-1185">Reference proteome</keyword>
<protein>
    <recommendedName>
        <fullName evidence="2">DUF418 domain-containing protein</fullName>
    </recommendedName>
</protein>
<dbReference type="OrthoDB" id="9807744at2"/>
<feature type="transmembrane region" description="Helical" evidence="1">
    <location>
        <begin position="120"/>
        <end position="137"/>
    </location>
</feature>
<keyword evidence="1" id="KW-0812">Transmembrane</keyword>
<proteinExistence type="predicted"/>
<feature type="transmembrane region" description="Helical" evidence="1">
    <location>
        <begin position="241"/>
        <end position="259"/>
    </location>
</feature>
<evidence type="ECO:0000313" key="3">
    <source>
        <dbReference type="EMBL" id="SEV87436.1"/>
    </source>
</evidence>
<feature type="transmembrane region" description="Helical" evidence="1">
    <location>
        <begin position="58"/>
        <end position="84"/>
    </location>
</feature>
<feature type="transmembrane region" description="Helical" evidence="1">
    <location>
        <begin position="96"/>
        <end position="114"/>
    </location>
</feature>
<dbReference type="InterPro" id="IPR007349">
    <property type="entry name" value="DUF418"/>
</dbReference>
<keyword evidence="1" id="KW-1133">Transmembrane helix</keyword>
<dbReference type="Proteomes" id="UP000243605">
    <property type="component" value="Unassembled WGS sequence"/>
</dbReference>
<feature type="transmembrane region" description="Helical" evidence="1">
    <location>
        <begin position="342"/>
        <end position="363"/>
    </location>
</feature>
<evidence type="ECO:0000313" key="4">
    <source>
        <dbReference type="Proteomes" id="UP000243605"/>
    </source>
</evidence>
<feature type="domain" description="DUF418" evidence="2">
    <location>
        <begin position="226"/>
        <end position="381"/>
    </location>
</feature>
<feature type="transmembrane region" description="Helical" evidence="1">
    <location>
        <begin position="279"/>
        <end position="304"/>
    </location>
</feature>
<evidence type="ECO:0000256" key="1">
    <source>
        <dbReference type="SAM" id="Phobius"/>
    </source>
</evidence>
<name>A0A662Z3R7_9STAP</name>
<dbReference type="AlphaFoldDB" id="A0A662Z3R7"/>
<accession>A0A662Z3R7</accession>
<dbReference type="InterPro" id="IPR052529">
    <property type="entry name" value="Bact_Transport_Assoc"/>
</dbReference>
<feature type="transmembrane region" description="Helical" evidence="1">
    <location>
        <begin position="200"/>
        <end position="221"/>
    </location>
</feature>
<dbReference type="PANTHER" id="PTHR30590:SF3">
    <property type="entry name" value="HYPOTHETICAL MEMBRANE SPANNING PROTEIN"/>
    <property type="match status" value="1"/>
</dbReference>
<organism evidence="3 4">
    <name type="scientific">Aliicoccus persicus</name>
    <dbReference type="NCBI Taxonomy" id="930138"/>
    <lineage>
        <taxon>Bacteria</taxon>
        <taxon>Bacillati</taxon>
        <taxon>Bacillota</taxon>
        <taxon>Bacilli</taxon>
        <taxon>Bacillales</taxon>
        <taxon>Staphylococcaceae</taxon>
        <taxon>Aliicoccus</taxon>
    </lineage>
</organism>
<reference evidence="3 4" key="1">
    <citation type="submission" date="2016-10" db="EMBL/GenBank/DDBJ databases">
        <authorList>
            <person name="Varghese N."/>
            <person name="Submissions S."/>
        </authorList>
    </citation>
    <scope>NUCLEOTIDE SEQUENCE [LARGE SCALE GENOMIC DNA]</scope>
    <source>
        <strain evidence="3 4">IBRC-M10081</strain>
    </source>
</reference>
<dbReference type="PANTHER" id="PTHR30590">
    <property type="entry name" value="INNER MEMBRANE PROTEIN"/>
    <property type="match status" value="1"/>
</dbReference>
<evidence type="ECO:0000259" key="2">
    <source>
        <dbReference type="Pfam" id="PF04235"/>
    </source>
</evidence>
<feature type="transmembrane region" description="Helical" evidence="1">
    <location>
        <begin position="316"/>
        <end position="336"/>
    </location>
</feature>
<dbReference type="RefSeq" id="WP_091473831.1">
    <property type="nucleotide sequence ID" value="NZ_FOIT01000001.1"/>
</dbReference>
<dbReference type="Pfam" id="PF04235">
    <property type="entry name" value="DUF418"/>
    <property type="match status" value="1"/>
</dbReference>
<sequence length="392" mass="44694">MHLPTSQQSRINEIDAIRAIALFGILMMNIMSFAGSYIDISEDTSIYSGVWNERALWFINSFVTSSFFTMFSFLFGLSFYLFISRAEQKVDNPNKLFVRRLAVLLIIGVLHGVFIWYGDILTLYAITGFWLILFVRVKPIVNLIVPIVIFSAGTLLVLGLAVLMRGFEVEEDNAGLFNFNLTEIMHNGNYMDLVGANGVLFMWGLAGIVVMMPIVLAMFLLGLYVGQRNLHNTFKLHIKKILVFGIIALAIGIPIKLYTGHALTYSTDFVSDTMSGLSYTIGGPLVALGYLSIFIVVLHYIPALVRFLQPAGQMALTNYLMQSIFMVAFFKVTNLYDQMDAVYFVPFSLAFFIVQVLLSHVWMKYFKFGPFEWIWRMLTYMQFVPLRRQNER</sequence>
<gene>
    <name evidence="3" type="ORF">SAMN05192557_0651</name>
</gene>